<evidence type="ECO:0000256" key="11">
    <source>
        <dbReference type="SAM" id="Phobius"/>
    </source>
</evidence>
<accession>A0A4D6WYY9</accession>
<feature type="transmembrane region" description="Helical" evidence="11">
    <location>
        <begin position="20"/>
        <end position="38"/>
    </location>
</feature>
<dbReference type="Gene3D" id="2.170.16.10">
    <property type="entry name" value="Hedgehog/Intein (Hint) domain"/>
    <property type="match status" value="1"/>
</dbReference>
<dbReference type="PANTHER" id="PTHR30153:SF2">
    <property type="entry name" value="REPLICATIVE DNA HELICASE"/>
    <property type="match status" value="1"/>
</dbReference>
<evidence type="ECO:0000259" key="12">
    <source>
        <dbReference type="PROSITE" id="PS51199"/>
    </source>
</evidence>
<evidence type="ECO:0000256" key="7">
    <source>
        <dbReference type="ARBA" id="ARBA00023125"/>
    </source>
</evidence>
<keyword evidence="6" id="KW-0067">ATP-binding</keyword>
<dbReference type="InterPro" id="IPR036185">
    <property type="entry name" value="DNA_heli_DnaB-like_N_sf"/>
</dbReference>
<comment type="catalytic activity">
    <reaction evidence="10">
        <text>ATP + H2O = ADP + phosphate + H(+)</text>
        <dbReference type="Rhea" id="RHEA:13065"/>
        <dbReference type="ChEBI" id="CHEBI:15377"/>
        <dbReference type="ChEBI" id="CHEBI:15378"/>
        <dbReference type="ChEBI" id="CHEBI:30616"/>
        <dbReference type="ChEBI" id="CHEBI:43474"/>
        <dbReference type="ChEBI" id="CHEBI:456216"/>
        <dbReference type="EC" id="5.6.2.3"/>
    </reaction>
</comment>
<dbReference type="EC" id="5.6.2.3" evidence="9"/>
<dbReference type="InterPro" id="IPR027417">
    <property type="entry name" value="P-loop_NTPase"/>
</dbReference>
<keyword evidence="8" id="KW-0413">Isomerase</keyword>
<dbReference type="Pfam" id="PF00772">
    <property type="entry name" value="DnaB"/>
    <property type="match status" value="1"/>
</dbReference>
<evidence type="ECO:0000313" key="13">
    <source>
        <dbReference type="EMBL" id="QCI08656.1"/>
    </source>
</evidence>
<dbReference type="GO" id="GO:0016787">
    <property type="term" value="F:hydrolase activity"/>
    <property type="evidence" value="ECO:0007669"/>
    <property type="project" value="UniProtKB-KW"/>
</dbReference>
<name>A0A4D6WYY9_9FLOR</name>
<dbReference type="Gene3D" id="1.10.860.10">
    <property type="entry name" value="DNAb Helicase, Chain A"/>
    <property type="match status" value="1"/>
</dbReference>
<dbReference type="PANTHER" id="PTHR30153">
    <property type="entry name" value="REPLICATIVE DNA HELICASE DNAB"/>
    <property type="match status" value="1"/>
</dbReference>
<comment type="similarity">
    <text evidence="1">Belongs to the helicase family. DnaB subfamily.</text>
</comment>
<evidence type="ECO:0000256" key="2">
    <source>
        <dbReference type="ARBA" id="ARBA00022705"/>
    </source>
</evidence>
<dbReference type="SUPFAM" id="SSF52540">
    <property type="entry name" value="P-loop containing nucleoside triphosphate hydrolases"/>
    <property type="match status" value="1"/>
</dbReference>
<feature type="domain" description="SF4 helicase" evidence="12">
    <location>
        <begin position="546"/>
        <end position="606"/>
    </location>
</feature>
<keyword evidence="11" id="KW-1133">Transmembrane helix</keyword>
<dbReference type="AlphaFoldDB" id="A0A4D6WYY9"/>
<keyword evidence="4" id="KW-0378">Hydrolase</keyword>
<dbReference type="GO" id="GO:0006260">
    <property type="term" value="P:DNA replication"/>
    <property type="evidence" value="ECO:0007669"/>
    <property type="project" value="UniProtKB-KW"/>
</dbReference>
<dbReference type="GO" id="GO:0003677">
    <property type="term" value="F:DNA binding"/>
    <property type="evidence" value="ECO:0007669"/>
    <property type="project" value="UniProtKB-KW"/>
</dbReference>
<keyword evidence="3" id="KW-0547">Nucleotide-binding</keyword>
<dbReference type="Gene3D" id="3.40.50.300">
    <property type="entry name" value="P-loop containing nucleotide triphosphate hydrolases"/>
    <property type="match status" value="2"/>
</dbReference>
<protein>
    <recommendedName>
        <fullName evidence="9">DNA 5'-3' helicase</fullName>
        <ecNumber evidence="9">5.6.2.3</ecNumber>
    </recommendedName>
</protein>
<organism evidence="13">
    <name type="scientific">Sphondylothamnion multifidum</name>
    <dbReference type="NCBI Taxonomy" id="193186"/>
    <lineage>
        <taxon>Eukaryota</taxon>
        <taxon>Rhodophyta</taxon>
        <taxon>Florideophyceae</taxon>
        <taxon>Rhodymeniophycidae</taxon>
        <taxon>Ceramiales</taxon>
        <taxon>Ceramiaceae</taxon>
        <taxon>Sphondylothamnion</taxon>
    </lineage>
</organism>
<evidence type="ECO:0000256" key="1">
    <source>
        <dbReference type="ARBA" id="ARBA00008428"/>
    </source>
</evidence>
<dbReference type="SUPFAM" id="SSF48024">
    <property type="entry name" value="N-terminal domain of DnaB helicase"/>
    <property type="match status" value="1"/>
</dbReference>
<dbReference type="InterPro" id="IPR016136">
    <property type="entry name" value="DNA_helicase_N/primase_C"/>
</dbReference>
<dbReference type="InterPro" id="IPR007694">
    <property type="entry name" value="DNA_helicase_DnaB-like_C"/>
</dbReference>
<gene>
    <name evidence="13" type="primary">dnaB</name>
</gene>
<evidence type="ECO:0000256" key="4">
    <source>
        <dbReference type="ARBA" id="ARBA00022801"/>
    </source>
</evidence>
<proteinExistence type="inferred from homology"/>
<reference evidence="13" key="1">
    <citation type="journal article" date="2019" name="Mol. Phylogenet. Evol.">
        <title>Morphological evolution and classification of the red algal order Ceramiales inferred using plastid phylogenomics.</title>
        <authorList>
            <person name="Diaz-Tapia P."/>
            <person name="Pasella M.M."/>
            <person name="Verbruggen H."/>
            <person name="Maggs C.A."/>
        </authorList>
    </citation>
    <scope>NUCLEOTIDE SEQUENCE</scope>
    <source>
        <strain evidence="13">PD2995</strain>
    </source>
</reference>
<keyword evidence="11" id="KW-0472">Membrane</keyword>
<sequence>MTYLYKYPCPPQNHIAEEILIGIILIYPSMLVNILPFIKEEYFFLECHQIIYIHILNIYKKNKVYPLELLYDLSDSNILYQIGGVHKIIDMMKQSQIFVSSNKLNIYTKELIEIIHLNYIKRLMIQYGQNIIQLAYVKNISNYKLYNKASYYLDFTEKKIPQYNIQSFQDLITNLLLNIQYPQEYKVQEKQKIVNHLKSGFQEIDKFILGLSNGDLIVIAGRPSMGKTSLAINFACNILQNINTGLCFFSLEMSNEQILNKFIAISSNIPIKDIILNQLNYNQWKNIKKICEKLLHNYIYINQNTDLSIDYIEYTSKLLKKENNTIKLIIIDYLQLIQTDNSYNINRVQELSYITRRLKLLAQYLNIPIIILSQLNRSIETRKTKNPILSDLKESGCIDFKHNILLNFYNINGLNIKNIIIYNFNEIQLAFYKKQLNLNYFFLQSNHVNSSFFMEYVFKIHSINVMNLTYNHRLLKINTWIKIESIIDNEIIIYKNNLNKIKKICTKYYINIVNHIIYKKYSIVYDLSIISTFHFILYEKIILHNSIEQDADIVMMLHKQNQEDTNLNKKATIDIAICKNRNGPTGSCKLYFSKDSTKFDNMHNFNNQQIYF</sequence>
<evidence type="ECO:0000256" key="9">
    <source>
        <dbReference type="ARBA" id="ARBA00044969"/>
    </source>
</evidence>
<keyword evidence="7" id="KW-0238">DNA-binding</keyword>
<feature type="domain" description="SF4 helicase" evidence="12">
    <location>
        <begin position="190"/>
        <end position="396"/>
    </location>
</feature>
<reference evidence="13" key="2">
    <citation type="submission" date="2019-04" db="EMBL/GenBank/DDBJ databases">
        <authorList>
            <person name="Pasella M."/>
        </authorList>
    </citation>
    <scope>NUCLEOTIDE SEQUENCE</scope>
    <source>
        <strain evidence="13">PD2995</strain>
    </source>
</reference>
<dbReference type="PROSITE" id="PS51199">
    <property type="entry name" value="SF4_HELICASE"/>
    <property type="match status" value="2"/>
</dbReference>
<keyword evidence="2" id="KW-0235">DNA replication</keyword>
<geneLocation type="plastid" evidence="13"/>
<evidence type="ECO:0000256" key="8">
    <source>
        <dbReference type="ARBA" id="ARBA00023235"/>
    </source>
</evidence>
<dbReference type="InterPro" id="IPR007693">
    <property type="entry name" value="DNA_helicase_DnaB-like_N"/>
</dbReference>
<dbReference type="GO" id="GO:0005524">
    <property type="term" value="F:ATP binding"/>
    <property type="evidence" value="ECO:0007669"/>
    <property type="project" value="UniProtKB-KW"/>
</dbReference>
<dbReference type="Pfam" id="PF03796">
    <property type="entry name" value="DnaB_C"/>
    <property type="match status" value="1"/>
</dbReference>
<evidence type="ECO:0000256" key="3">
    <source>
        <dbReference type="ARBA" id="ARBA00022741"/>
    </source>
</evidence>
<dbReference type="GO" id="GO:0005829">
    <property type="term" value="C:cytosol"/>
    <property type="evidence" value="ECO:0007669"/>
    <property type="project" value="TreeGrafter"/>
</dbReference>
<dbReference type="EMBL" id="MK814736">
    <property type="protein sequence ID" value="QCI08656.1"/>
    <property type="molecule type" value="Genomic_DNA"/>
</dbReference>
<evidence type="ECO:0000256" key="6">
    <source>
        <dbReference type="ARBA" id="ARBA00022840"/>
    </source>
</evidence>
<keyword evidence="5 13" id="KW-0347">Helicase</keyword>
<evidence type="ECO:0000256" key="5">
    <source>
        <dbReference type="ARBA" id="ARBA00022806"/>
    </source>
</evidence>
<evidence type="ECO:0000256" key="10">
    <source>
        <dbReference type="ARBA" id="ARBA00048954"/>
    </source>
</evidence>
<dbReference type="GO" id="GO:0043139">
    <property type="term" value="F:5'-3' DNA helicase activity"/>
    <property type="evidence" value="ECO:0007669"/>
    <property type="project" value="UniProtKB-EC"/>
</dbReference>
<keyword evidence="11" id="KW-0812">Transmembrane</keyword>
<keyword evidence="13" id="KW-0934">Plastid</keyword>